<dbReference type="EMBL" id="JACHIW010000004">
    <property type="protein sequence ID" value="MBB5160002.1"/>
    <property type="molecule type" value="Genomic_DNA"/>
</dbReference>
<reference evidence="1 2" key="1">
    <citation type="submission" date="2020-08" db="EMBL/GenBank/DDBJ databases">
        <title>Sequencing the genomes of 1000 actinobacteria strains.</title>
        <authorList>
            <person name="Klenk H.-P."/>
        </authorList>
    </citation>
    <scope>NUCLEOTIDE SEQUENCE [LARGE SCALE GENOMIC DNA]</scope>
    <source>
        <strain evidence="1 2">DSM 45584</strain>
    </source>
</reference>
<evidence type="ECO:0008006" key="3">
    <source>
        <dbReference type="Google" id="ProtNLM"/>
    </source>
</evidence>
<evidence type="ECO:0000313" key="1">
    <source>
        <dbReference type="EMBL" id="MBB5160002.1"/>
    </source>
</evidence>
<keyword evidence="2" id="KW-1185">Reference proteome</keyword>
<dbReference type="Proteomes" id="UP000584374">
    <property type="component" value="Unassembled WGS sequence"/>
</dbReference>
<dbReference type="RefSeq" id="WP_184733131.1">
    <property type="nucleotide sequence ID" value="NZ_JACHIW010000004.1"/>
</dbReference>
<accession>A0A840QBS9</accession>
<name>A0A840QBS9_9PSEU</name>
<gene>
    <name evidence="1" type="ORF">BJ970_007603</name>
</gene>
<sequence length="255" mass="28006">MQRIRYRWMVGHHAAFGVWQLKQRWLRAIAADPEPSADAIGMAARLYEAYSLLFLYTGSCSAEHYAATVRVDMMSCDPAFSGLWARDYEMIPGLLRHIRNTHPAAAIAPLREAAKANHRVHMAVAKKLVPDGGSLLRDAGRRPQGPTEAERVAYDAFFQVERRPLCRRAFTAQLVRRFAQVMSDIAVHGLSGPDSPPALLDATLRDAFAEFEEKAGDLLLGIAEAVASQDSVAEKIVAQRAGGAPSFALPMKGRP</sequence>
<proteinExistence type="predicted"/>
<organism evidence="1 2">
    <name type="scientific">Saccharopolyspora phatthalungensis</name>
    <dbReference type="NCBI Taxonomy" id="664693"/>
    <lineage>
        <taxon>Bacteria</taxon>
        <taxon>Bacillati</taxon>
        <taxon>Actinomycetota</taxon>
        <taxon>Actinomycetes</taxon>
        <taxon>Pseudonocardiales</taxon>
        <taxon>Pseudonocardiaceae</taxon>
        <taxon>Saccharopolyspora</taxon>
    </lineage>
</organism>
<dbReference type="AlphaFoldDB" id="A0A840QBS9"/>
<protein>
    <recommendedName>
        <fullName evidence="3">L-tyrosine 3-hydroxylase</fullName>
    </recommendedName>
</protein>
<evidence type="ECO:0000313" key="2">
    <source>
        <dbReference type="Proteomes" id="UP000584374"/>
    </source>
</evidence>
<comment type="caution">
    <text evidence="1">The sequence shown here is derived from an EMBL/GenBank/DDBJ whole genome shotgun (WGS) entry which is preliminary data.</text>
</comment>